<name>A0A915PZN1_9BILA</name>
<reference evidence="2" key="1">
    <citation type="submission" date="2022-11" db="UniProtKB">
        <authorList>
            <consortium name="WormBaseParasite"/>
        </authorList>
    </citation>
    <scope>IDENTIFICATION</scope>
</reference>
<accession>A0A915PZN1</accession>
<dbReference type="Proteomes" id="UP000887581">
    <property type="component" value="Unplaced"/>
</dbReference>
<dbReference type="WBParaSite" id="sdigi.contig64.g3394.t1">
    <property type="protein sequence ID" value="sdigi.contig64.g3394.t1"/>
    <property type="gene ID" value="sdigi.contig64.g3394"/>
</dbReference>
<dbReference type="AlphaFoldDB" id="A0A915PZN1"/>
<evidence type="ECO:0000313" key="1">
    <source>
        <dbReference type="Proteomes" id="UP000887581"/>
    </source>
</evidence>
<protein>
    <submittedName>
        <fullName evidence="2">Uncharacterized protein</fullName>
    </submittedName>
</protein>
<organism evidence="1 2">
    <name type="scientific">Setaria digitata</name>
    <dbReference type="NCBI Taxonomy" id="48799"/>
    <lineage>
        <taxon>Eukaryota</taxon>
        <taxon>Metazoa</taxon>
        <taxon>Ecdysozoa</taxon>
        <taxon>Nematoda</taxon>
        <taxon>Chromadorea</taxon>
        <taxon>Rhabditida</taxon>
        <taxon>Spirurina</taxon>
        <taxon>Spiruromorpha</taxon>
        <taxon>Filarioidea</taxon>
        <taxon>Setariidae</taxon>
        <taxon>Setaria</taxon>
    </lineage>
</organism>
<sequence>MIGASCREPYLGAINYIVCNEAEDICCCLLVKEKKRLGRSAEFWDADDCSPGNPSKLFLCTLRSPYLVE</sequence>
<evidence type="ECO:0000313" key="2">
    <source>
        <dbReference type="WBParaSite" id="sdigi.contig64.g3394.t1"/>
    </source>
</evidence>
<keyword evidence="1" id="KW-1185">Reference proteome</keyword>
<proteinExistence type="predicted"/>